<sequence length="327" mass="37406">MIVPNAKISPLMQFKCEYLSAVAVYLQNGAAYKMPDISDLDLQDTLEFLMYVPIEAAPCSSSTEATRKQQHYCSRTFIDKLHRYARYAQIPNPDKCEFCFDIYDFDNISFGGSVINNVGVLCTKNSDFYYMLLSAVTYELYARLDFFKHFVEASSVAAARHALEMLTSIKVCAQIVCGLLCINNKNMSNSQDVLLKHLFNLCLDILKPDFLPACNELKYKSVFEMAQYFRQFVCSASAMVTDLRVPPADSINFIVRNHQHKADTVDMFSFYMFRAEFLERLCATLNIQYVSGANAQICFHVTFLRGNLMKSNIVEHITQYVNNKNEK</sequence>
<keyword evidence="2" id="KW-1185">Reference proteome</keyword>
<reference evidence="1 2" key="1">
    <citation type="submission" date="2008-06" db="EMBL/GenBank/DDBJ databases">
        <title>Complete nucleotide sequence analysis of the Agrotis ipsilon multiple nucleopolyhedrovirus.</title>
        <authorList>
            <person name="Harrison R.L."/>
        </authorList>
    </citation>
    <scope>NUCLEOTIDE SEQUENCE [LARGE SCALE GENOMIC DNA]</scope>
    <source>
        <strain evidence="1 2">Illinois</strain>
    </source>
</reference>
<name>B6D649_9ABAC</name>
<dbReference type="GeneID" id="6965903"/>
<dbReference type="OrthoDB" id="12973at10239"/>
<protein>
    <submittedName>
        <fullName evidence="1">Uncharacterized protein</fullName>
    </submittedName>
</protein>
<dbReference type="RefSeq" id="YP_002268165.1">
    <property type="nucleotide sequence ID" value="NC_011345.1"/>
</dbReference>
<proteinExistence type="predicted"/>
<dbReference type="Proteomes" id="UP000204251">
    <property type="component" value="Segment"/>
</dbReference>
<evidence type="ECO:0000313" key="2">
    <source>
        <dbReference type="Proteomes" id="UP000204251"/>
    </source>
</evidence>
<dbReference type="KEGG" id="vg:6965903"/>
<accession>B6D649</accession>
<evidence type="ECO:0000313" key="1">
    <source>
        <dbReference type="EMBL" id="ACI28836.1"/>
    </source>
</evidence>
<dbReference type="EMBL" id="EU839994">
    <property type="protein sequence ID" value="ACI28836.1"/>
    <property type="molecule type" value="Genomic_DNA"/>
</dbReference>
<organism evidence="1 2">
    <name type="scientific">Agrotis ipsilon multiple nucleopolyhedrovirus</name>
    <dbReference type="NCBI Taxonomy" id="208013"/>
    <lineage>
        <taxon>Viruses</taxon>
        <taxon>Viruses incertae sedis</taxon>
        <taxon>Naldaviricetes</taxon>
        <taxon>Lefavirales</taxon>
        <taxon>Baculoviridae</taxon>
        <taxon>Alphabaculovirus</taxon>
        <taxon>Alphabaculovirus agipsilonis</taxon>
    </lineage>
</organism>